<proteinExistence type="predicted"/>
<dbReference type="EMBL" id="BMAO01039563">
    <property type="protein sequence ID" value="GFR32349.1"/>
    <property type="molecule type" value="Genomic_DNA"/>
</dbReference>
<gene>
    <name evidence="2" type="ORF">TNCT_99301</name>
</gene>
<dbReference type="OrthoDB" id="6428254at2759"/>
<evidence type="ECO:0000313" key="3">
    <source>
        <dbReference type="Proteomes" id="UP000887116"/>
    </source>
</evidence>
<name>A0A8X6M5R9_TRICU</name>
<dbReference type="Proteomes" id="UP000887116">
    <property type="component" value="Unassembled WGS sequence"/>
</dbReference>
<accession>A0A8X6M5R9</accession>
<sequence length="66" mass="7490">MECHSEVVKALGNNALLYHPVARWVGKFQQERVSNSDEKRSRQPLSVHVPSSRSSQMKTDDGCYKS</sequence>
<evidence type="ECO:0000256" key="1">
    <source>
        <dbReference type="SAM" id="MobiDB-lite"/>
    </source>
</evidence>
<dbReference type="AlphaFoldDB" id="A0A8X6M5R9"/>
<organism evidence="2 3">
    <name type="scientific">Trichonephila clavata</name>
    <name type="common">Joro spider</name>
    <name type="synonym">Nephila clavata</name>
    <dbReference type="NCBI Taxonomy" id="2740835"/>
    <lineage>
        <taxon>Eukaryota</taxon>
        <taxon>Metazoa</taxon>
        <taxon>Ecdysozoa</taxon>
        <taxon>Arthropoda</taxon>
        <taxon>Chelicerata</taxon>
        <taxon>Arachnida</taxon>
        <taxon>Araneae</taxon>
        <taxon>Araneomorphae</taxon>
        <taxon>Entelegynae</taxon>
        <taxon>Araneoidea</taxon>
        <taxon>Nephilidae</taxon>
        <taxon>Trichonephila</taxon>
    </lineage>
</organism>
<feature type="region of interest" description="Disordered" evidence="1">
    <location>
        <begin position="31"/>
        <end position="66"/>
    </location>
</feature>
<keyword evidence="3" id="KW-1185">Reference proteome</keyword>
<protein>
    <submittedName>
        <fullName evidence="2">Uncharacterized protein</fullName>
    </submittedName>
</protein>
<reference evidence="2" key="1">
    <citation type="submission" date="2020-07" db="EMBL/GenBank/DDBJ databases">
        <title>Multicomponent nature underlies the extraordinary mechanical properties of spider dragline silk.</title>
        <authorList>
            <person name="Kono N."/>
            <person name="Nakamura H."/>
            <person name="Mori M."/>
            <person name="Yoshida Y."/>
            <person name="Ohtoshi R."/>
            <person name="Malay A.D."/>
            <person name="Moran D.A.P."/>
            <person name="Tomita M."/>
            <person name="Numata K."/>
            <person name="Arakawa K."/>
        </authorList>
    </citation>
    <scope>NUCLEOTIDE SEQUENCE</scope>
</reference>
<comment type="caution">
    <text evidence="2">The sequence shown here is derived from an EMBL/GenBank/DDBJ whole genome shotgun (WGS) entry which is preliminary data.</text>
</comment>
<evidence type="ECO:0000313" key="2">
    <source>
        <dbReference type="EMBL" id="GFR32349.1"/>
    </source>
</evidence>